<name>A0A0F9VCI5_9ZZZZ</name>
<dbReference type="Pfam" id="PF09588">
    <property type="entry name" value="YqaJ"/>
    <property type="match status" value="1"/>
</dbReference>
<comment type="caution">
    <text evidence="2">The sequence shown here is derived from an EMBL/GenBank/DDBJ whole genome shotgun (WGS) entry which is preliminary data.</text>
</comment>
<sequence length="352" mass="40625">MNRVSKIHRIDIRQMTNEEWLAARMMGIGGSEIGGVLGLAPYTDPIKVYAEKIGEPVSGFAGNRYSNSGSYKEASICNLYQYWDLDEPDVDLMWDNYNNGNKLRRVQRVNAYLLNEKWHWLFASLDREVIGKRKNQQYVLVESKNTTGMEKKRYKYGVNRGFVSQIQQYLMITEADVVHLMFEIDGNDHECIPIEPSKEFFELIETESRSFWDRVLKAREIKKKYKIASYMGIHPDFIPKDQQGAIYELQALEPDLTGSIEELKFIRELVHPTVEFSEKEGTTDERKLITKYGEAGEAYKAAEANKNAIKSELILALGGYHVSRHGDGHFSYKPDKNGQKSIYISPTYFKEK</sequence>
<reference evidence="2" key="1">
    <citation type="journal article" date="2015" name="Nature">
        <title>Complex archaea that bridge the gap between prokaryotes and eukaryotes.</title>
        <authorList>
            <person name="Spang A."/>
            <person name="Saw J.H."/>
            <person name="Jorgensen S.L."/>
            <person name="Zaremba-Niedzwiedzka K."/>
            <person name="Martijn J."/>
            <person name="Lind A.E."/>
            <person name="van Eijk R."/>
            <person name="Schleper C."/>
            <person name="Guy L."/>
            <person name="Ettema T.J."/>
        </authorList>
    </citation>
    <scope>NUCLEOTIDE SEQUENCE</scope>
</reference>
<feature type="domain" description="YqaJ viral recombinase" evidence="1">
    <location>
        <begin position="19"/>
        <end position="175"/>
    </location>
</feature>
<gene>
    <name evidence="2" type="ORF">LCGC14_0501130</name>
</gene>
<evidence type="ECO:0000313" key="2">
    <source>
        <dbReference type="EMBL" id="KKN63523.1"/>
    </source>
</evidence>
<dbReference type="InterPro" id="IPR011604">
    <property type="entry name" value="PDDEXK-like_dom_sf"/>
</dbReference>
<dbReference type="AlphaFoldDB" id="A0A0F9VCI5"/>
<evidence type="ECO:0000259" key="1">
    <source>
        <dbReference type="Pfam" id="PF09588"/>
    </source>
</evidence>
<dbReference type="SUPFAM" id="SSF52980">
    <property type="entry name" value="Restriction endonuclease-like"/>
    <property type="match status" value="1"/>
</dbReference>
<accession>A0A0F9VCI5</accession>
<protein>
    <recommendedName>
        <fullName evidence="1">YqaJ viral recombinase domain-containing protein</fullName>
    </recommendedName>
</protein>
<dbReference type="Gene3D" id="3.90.320.10">
    <property type="match status" value="1"/>
</dbReference>
<proteinExistence type="predicted"/>
<dbReference type="EMBL" id="LAZR01000587">
    <property type="protein sequence ID" value="KKN63523.1"/>
    <property type="molecule type" value="Genomic_DNA"/>
</dbReference>
<dbReference type="InterPro" id="IPR011335">
    <property type="entry name" value="Restrct_endonuc-II-like"/>
</dbReference>
<organism evidence="2">
    <name type="scientific">marine sediment metagenome</name>
    <dbReference type="NCBI Taxonomy" id="412755"/>
    <lineage>
        <taxon>unclassified sequences</taxon>
        <taxon>metagenomes</taxon>
        <taxon>ecological metagenomes</taxon>
    </lineage>
</organism>
<dbReference type="InterPro" id="IPR019080">
    <property type="entry name" value="YqaJ_viral_recombinase"/>
</dbReference>